<name>A0ABN9CL64_9NEOB</name>
<gene>
    <name evidence="2" type="ORF">SPARVUS_LOCUS5155919</name>
</gene>
<feature type="region of interest" description="Disordered" evidence="1">
    <location>
        <begin position="1"/>
        <end position="22"/>
    </location>
</feature>
<keyword evidence="3" id="KW-1185">Reference proteome</keyword>
<dbReference type="Proteomes" id="UP001162483">
    <property type="component" value="Unassembled WGS sequence"/>
</dbReference>
<evidence type="ECO:0000313" key="3">
    <source>
        <dbReference type="Proteomes" id="UP001162483"/>
    </source>
</evidence>
<protein>
    <submittedName>
        <fullName evidence="2">Uncharacterized protein</fullName>
    </submittedName>
</protein>
<proteinExistence type="predicted"/>
<dbReference type="EMBL" id="CATNWA010010433">
    <property type="protein sequence ID" value="CAI9559906.1"/>
    <property type="molecule type" value="Genomic_DNA"/>
</dbReference>
<reference evidence="2" key="1">
    <citation type="submission" date="2023-05" db="EMBL/GenBank/DDBJ databases">
        <authorList>
            <person name="Stuckert A."/>
        </authorList>
    </citation>
    <scope>NUCLEOTIDE SEQUENCE</scope>
</reference>
<sequence length="74" mass="8300">MLHKKKNIAYTPNKDQRHSGTSRDFEWLYQDDVCRIVFTSSRRRCPPPPLPSTAFSGSPVPLEEPENAAGVSAN</sequence>
<evidence type="ECO:0000256" key="1">
    <source>
        <dbReference type="SAM" id="MobiDB-lite"/>
    </source>
</evidence>
<evidence type="ECO:0000313" key="2">
    <source>
        <dbReference type="EMBL" id="CAI9559906.1"/>
    </source>
</evidence>
<feature type="region of interest" description="Disordered" evidence="1">
    <location>
        <begin position="43"/>
        <end position="74"/>
    </location>
</feature>
<organism evidence="2 3">
    <name type="scientific">Staurois parvus</name>
    <dbReference type="NCBI Taxonomy" id="386267"/>
    <lineage>
        <taxon>Eukaryota</taxon>
        <taxon>Metazoa</taxon>
        <taxon>Chordata</taxon>
        <taxon>Craniata</taxon>
        <taxon>Vertebrata</taxon>
        <taxon>Euteleostomi</taxon>
        <taxon>Amphibia</taxon>
        <taxon>Batrachia</taxon>
        <taxon>Anura</taxon>
        <taxon>Neobatrachia</taxon>
        <taxon>Ranoidea</taxon>
        <taxon>Ranidae</taxon>
        <taxon>Staurois</taxon>
    </lineage>
</organism>
<accession>A0ABN9CL64</accession>
<comment type="caution">
    <text evidence="2">The sequence shown here is derived from an EMBL/GenBank/DDBJ whole genome shotgun (WGS) entry which is preliminary data.</text>
</comment>